<dbReference type="PANTHER" id="PTHR38459">
    <property type="entry name" value="PROPHAGE BACTOPRENOL-LINKED GLUCOSE TRANSLOCASE HOMOLOG"/>
    <property type="match status" value="1"/>
</dbReference>
<evidence type="ECO:0000313" key="9">
    <source>
        <dbReference type="EMBL" id="AHK71781.1"/>
    </source>
</evidence>
<feature type="transmembrane region" description="Helical" evidence="7">
    <location>
        <begin position="150"/>
        <end position="166"/>
    </location>
</feature>
<evidence type="ECO:0000256" key="6">
    <source>
        <dbReference type="SAM" id="MobiDB-lite"/>
    </source>
</evidence>
<dbReference type="KEGG" id="goy:GLS_c19070"/>
<accession>A0A067Z3Y5</accession>
<evidence type="ECO:0000259" key="8">
    <source>
        <dbReference type="Pfam" id="PF04138"/>
    </source>
</evidence>
<keyword evidence="4 7" id="KW-1133">Transmembrane helix</keyword>
<dbReference type="GO" id="GO:0005886">
    <property type="term" value="C:plasma membrane"/>
    <property type="evidence" value="ECO:0007669"/>
    <property type="project" value="TreeGrafter"/>
</dbReference>
<dbReference type="Pfam" id="PF04138">
    <property type="entry name" value="GtrA_DPMS_TM"/>
    <property type="match status" value="1"/>
</dbReference>
<reference evidence="9 10" key="1">
    <citation type="journal article" date="2015" name="Appl. Microbiol. Biotechnol.">
        <title>The consequence of an additional NADH dehydrogenase paralog on the growth of Gluconobacter oxydans DSM3504.</title>
        <authorList>
            <person name="Kostner D."/>
            <person name="Luchterhand B."/>
            <person name="Junker A."/>
            <person name="Volland S."/>
            <person name="Daniel R."/>
            <person name="Buchs J."/>
            <person name="Liebl W."/>
            <person name="Ehrenreich A."/>
        </authorList>
    </citation>
    <scope>NUCLEOTIDE SEQUENCE [LARGE SCALE GENOMIC DNA]</scope>
    <source>
        <strain evidence="9">DSM 3504</strain>
    </source>
</reference>
<evidence type="ECO:0000256" key="1">
    <source>
        <dbReference type="ARBA" id="ARBA00004141"/>
    </source>
</evidence>
<evidence type="ECO:0000256" key="5">
    <source>
        <dbReference type="ARBA" id="ARBA00023136"/>
    </source>
</evidence>
<protein>
    <recommendedName>
        <fullName evidence="8">GtrA/DPMS transmembrane domain-containing protein</fullName>
    </recommendedName>
</protein>
<sequence length="219" mass="24088">MGKCDVQGETPLAIAFPGTLEPAHPDIPETCSLRRSRIFYPRSRPEIIDQFLRFGTVGAFGFLVDWGTVSVLRVPAGLIAATLIAYFVAATGNWCLNRIWTFRLSAAENQHMVLQWLRFLLANSFGFLLNRGMVFLLYATVPLTVNYPELALAAGALCGMVANFNLSRRLVFRAQTPETPLELVQMAVEIPAAGLTAPEPEPDLSSLPDNGIRTHGRND</sequence>
<dbReference type="PANTHER" id="PTHR38459:SF1">
    <property type="entry name" value="PROPHAGE BACTOPRENOL-LINKED GLUCOSE TRANSLOCASE HOMOLOG"/>
    <property type="match status" value="1"/>
</dbReference>
<feature type="domain" description="GtrA/DPMS transmembrane" evidence="8">
    <location>
        <begin position="53"/>
        <end position="172"/>
    </location>
</feature>
<name>A0A067Z3Y5_GLUOY</name>
<evidence type="ECO:0000256" key="7">
    <source>
        <dbReference type="SAM" id="Phobius"/>
    </source>
</evidence>
<evidence type="ECO:0000313" key="10">
    <source>
        <dbReference type="Proteomes" id="UP000031656"/>
    </source>
</evidence>
<dbReference type="EMBL" id="CP004373">
    <property type="protein sequence ID" value="AHK71781.1"/>
    <property type="molecule type" value="Genomic_DNA"/>
</dbReference>
<feature type="region of interest" description="Disordered" evidence="6">
    <location>
        <begin position="195"/>
        <end position="219"/>
    </location>
</feature>
<evidence type="ECO:0000256" key="2">
    <source>
        <dbReference type="ARBA" id="ARBA00009399"/>
    </source>
</evidence>
<feature type="transmembrane region" description="Helical" evidence="7">
    <location>
        <begin position="51"/>
        <end position="72"/>
    </location>
</feature>
<gene>
    <name evidence="9" type="ORF">GLS_c19070</name>
</gene>
<dbReference type="InterPro" id="IPR051401">
    <property type="entry name" value="GtrA_CellWall_Glycosyl"/>
</dbReference>
<comment type="similarity">
    <text evidence="2">Belongs to the GtrA family.</text>
</comment>
<feature type="transmembrane region" description="Helical" evidence="7">
    <location>
        <begin position="78"/>
        <end position="96"/>
    </location>
</feature>
<dbReference type="InterPro" id="IPR007267">
    <property type="entry name" value="GtrA_DPMS_TM"/>
</dbReference>
<dbReference type="Proteomes" id="UP000031656">
    <property type="component" value="Chromosome"/>
</dbReference>
<dbReference type="GO" id="GO:0000271">
    <property type="term" value="P:polysaccharide biosynthetic process"/>
    <property type="evidence" value="ECO:0007669"/>
    <property type="project" value="InterPro"/>
</dbReference>
<comment type="subcellular location">
    <subcellularLocation>
        <location evidence="1">Membrane</location>
        <topology evidence="1">Multi-pass membrane protein</topology>
    </subcellularLocation>
</comment>
<feature type="transmembrane region" description="Helical" evidence="7">
    <location>
        <begin position="116"/>
        <end position="138"/>
    </location>
</feature>
<organism evidence="9 10">
    <name type="scientific">Gluconobacter oxydans DSM 3504</name>
    <dbReference type="NCBI Taxonomy" id="1288313"/>
    <lineage>
        <taxon>Bacteria</taxon>
        <taxon>Pseudomonadati</taxon>
        <taxon>Pseudomonadota</taxon>
        <taxon>Alphaproteobacteria</taxon>
        <taxon>Acetobacterales</taxon>
        <taxon>Acetobacteraceae</taxon>
        <taxon>Gluconobacter</taxon>
    </lineage>
</organism>
<dbReference type="HOGENOM" id="CLU_1303429_0_0_5"/>
<keyword evidence="5 7" id="KW-0472">Membrane</keyword>
<evidence type="ECO:0000256" key="4">
    <source>
        <dbReference type="ARBA" id="ARBA00022989"/>
    </source>
</evidence>
<proteinExistence type="inferred from homology"/>
<keyword evidence="3 7" id="KW-0812">Transmembrane</keyword>
<evidence type="ECO:0000256" key="3">
    <source>
        <dbReference type="ARBA" id="ARBA00022692"/>
    </source>
</evidence>
<dbReference type="AlphaFoldDB" id="A0A067Z3Y5"/>